<organism evidence="3 4">
    <name type="scientific">Nakaseomyces bracarensis</name>
    <dbReference type="NCBI Taxonomy" id="273131"/>
    <lineage>
        <taxon>Eukaryota</taxon>
        <taxon>Fungi</taxon>
        <taxon>Dikarya</taxon>
        <taxon>Ascomycota</taxon>
        <taxon>Saccharomycotina</taxon>
        <taxon>Saccharomycetes</taxon>
        <taxon>Saccharomycetales</taxon>
        <taxon>Saccharomycetaceae</taxon>
        <taxon>Nakaseomyces</taxon>
    </lineage>
</organism>
<dbReference type="EMBL" id="JBEVYD010000012">
    <property type="protein sequence ID" value="KAL3229046.1"/>
    <property type="molecule type" value="Genomic_DNA"/>
</dbReference>
<feature type="compositionally biased region" description="Polar residues" evidence="1">
    <location>
        <begin position="203"/>
        <end position="215"/>
    </location>
</feature>
<evidence type="ECO:0000313" key="3">
    <source>
        <dbReference type="EMBL" id="KAL3229046.1"/>
    </source>
</evidence>
<keyword evidence="2" id="KW-0812">Transmembrane</keyword>
<feature type="transmembrane region" description="Helical" evidence="2">
    <location>
        <begin position="41"/>
        <end position="62"/>
    </location>
</feature>
<feature type="compositionally biased region" description="Polar residues" evidence="1">
    <location>
        <begin position="238"/>
        <end position="254"/>
    </location>
</feature>
<dbReference type="PANTHER" id="PTHR40018">
    <property type="entry name" value="[PSI+] INDUCTION PROTEIN 2"/>
    <property type="match status" value="1"/>
</dbReference>
<keyword evidence="2" id="KW-0472">Membrane</keyword>
<name>A0ABR4NMR7_9SACH</name>
<proteinExistence type="predicted"/>
<dbReference type="PANTHER" id="PTHR40018:SF1">
    <property type="entry name" value="[PSI+] INDUCTION PROTEIN 2"/>
    <property type="match status" value="1"/>
</dbReference>
<evidence type="ECO:0000256" key="1">
    <source>
        <dbReference type="SAM" id="MobiDB-lite"/>
    </source>
</evidence>
<dbReference type="InterPro" id="IPR037504">
    <property type="entry name" value="PSI_induc_2"/>
</dbReference>
<evidence type="ECO:0000256" key="2">
    <source>
        <dbReference type="SAM" id="Phobius"/>
    </source>
</evidence>
<evidence type="ECO:0000313" key="4">
    <source>
        <dbReference type="Proteomes" id="UP001623330"/>
    </source>
</evidence>
<gene>
    <name evidence="3" type="ORF">RNJ44_02133</name>
</gene>
<comment type="caution">
    <text evidence="3">The sequence shown here is derived from an EMBL/GenBank/DDBJ whole genome shotgun (WGS) entry which is preliminary data.</text>
</comment>
<accession>A0ABR4NMR7</accession>
<keyword evidence="2" id="KW-1133">Transmembrane helix</keyword>
<feature type="region of interest" description="Disordered" evidence="1">
    <location>
        <begin position="203"/>
        <end position="274"/>
    </location>
</feature>
<keyword evidence="4" id="KW-1185">Reference proteome</keyword>
<reference evidence="3 4" key="1">
    <citation type="submission" date="2024-05" db="EMBL/GenBank/DDBJ databases">
        <title>Long read based assembly of the Candida bracarensis genome reveals expanded adhesin content.</title>
        <authorList>
            <person name="Marcet-Houben M."/>
            <person name="Ksiezopolska E."/>
            <person name="Gabaldon T."/>
        </authorList>
    </citation>
    <scope>NUCLEOTIDE SEQUENCE [LARGE SCALE GENOMIC DNA]</scope>
    <source>
        <strain evidence="3 4">CBM6</strain>
    </source>
</reference>
<dbReference type="Proteomes" id="UP001623330">
    <property type="component" value="Unassembled WGS sequence"/>
</dbReference>
<protein>
    <submittedName>
        <fullName evidence="3">[PSI+] induction protein 2</fullName>
    </submittedName>
</protein>
<sequence length="288" mass="33112">MIGACQVNSLVRRSKFTDGVITTGKSFRSWDTCMDNKACKIIAIVGIVLAGIVGIWLIGALLTCFRQGVTGIGEFCCWCCNCYNSNPNRLGNEPINQGFSRVDNINGPPNVVYQPINMPERAYDKFNPSGYSDYDPRKDNTNTTVYDESIELEQDFDLEKQKWKRNNNKYDNKKRDSRVNLSPQRIPLTYELENFGSSDNLSIQDGYSNRNSGVSHLSYPMNAYQNRNPSPHRKQPSPHRQQYPETSYSFNGDESTFEAFPTRQNNRVPYPDDEIDYYEENANYRNKY</sequence>